<proteinExistence type="inferred from homology"/>
<dbReference type="Pfam" id="PF05552">
    <property type="entry name" value="MS_channel_1st_1"/>
    <property type="match status" value="2"/>
</dbReference>
<dbReference type="InterPro" id="IPR008910">
    <property type="entry name" value="MSC_TM_helix"/>
</dbReference>
<feature type="transmembrane region" description="Helical" evidence="1">
    <location>
        <begin position="351"/>
        <end position="371"/>
    </location>
</feature>
<sequence length="415" mass="42987">MEFMGYAFDQQLAMVWAEKLAIVAVILVLTWVLAKAAKWSFAKLVDAVPLLQRAGGDGESIGMSLGKIVSLLVWLIGLIMILQRLGFTSAIEPIQGLLDNVIGYVPNFLGAAVIFFVGTMVAKIVRELVETSLSTIDFDKWANLGGADKVTGNATISKTLATIVFVLIIIPVAIAALDVLKIPAITDPAKSMLAMVLGAVPLIIGASLILGLGFVIARWVSGLLQEVLPGLGADRAIAELGVLPEGRSASGLIAAITSIAIMIFFAIAATNMLGFPQLTGMLETVLEKAGSVVFGAVLIAFGVVIARILSNLISAASGEGIAQKVVYYVTVGLFIFIGLQQMGIGSPIVEYAFGALMIGSAVAFALAFGLGGRDAAAKVLNDVQSGKSAASPAAKPVVKKPVAKKPVASTAPAKK</sequence>
<reference evidence="4" key="1">
    <citation type="journal article" date="2019" name="Int. J. Syst. Evol. Microbiol.">
        <title>The Global Catalogue of Microorganisms (GCM) 10K type strain sequencing project: providing services to taxonomists for standard genome sequencing and annotation.</title>
        <authorList>
            <consortium name="The Broad Institute Genomics Platform"/>
            <consortium name="The Broad Institute Genome Sequencing Center for Infectious Disease"/>
            <person name="Wu L."/>
            <person name="Ma J."/>
        </authorList>
    </citation>
    <scope>NUCLEOTIDE SEQUENCE [LARGE SCALE GENOMIC DNA]</scope>
    <source>
        <strain evidence="4">CECT 8531</strain>
    </source>
</reference>
<protein>
    <recommendedName>
        <fullName evidence="1">Small-conductance mechanosensitive channel</fullName>
    </recommendedName>
</protein>
<feature type="region of interest" description="Disordered" evidence="2">
    <location>
        <begin position="386"/>
        <end position="415"/>
    </location>
</feature>
<dbReference type="PANTHER" id="PTHR30221:SF1">
    <property type="entry name" value="SMALL-CONDUCTANCE MECHANOSENSITIVE CHANNEL"/>
    <property type="match status" value="1"/>
</dbReference>
<evidence type="ECO:0000256" key="1">
    <source>
        <dbReference type="RuleBase" id="RU369025"/>
    </source>
</evidence>
<keyword evidence="1" id="KW-0407">Ion channel</keyword>
<comment type="subcellular location">
    <subcellularLocation>
        <location evidence="1">Cell inner membrane</location>
        <topology evidence="1">Multi-pass membrane protein</topology>
    </subcellularLocation>
</comment>
<gene>
    <name evidence="3" type="ORF">ACFOWX_08355</name>
</gene>
<evidence type="ECO:0000313" key="3">
    <source>
        <dbReference type="EMBL" id="MFC4292426.1"/>
    </source>
</evidence>
<feature type="transmembrane region" description="Helical" evidence="1">
    <location>
        <begin position="289"/>
        <end position="309"/>
    </location>
</feature>
<feature type="transmembrane region" description="Helical" evidence="1">
    <location>
        <begin position="249"/>
        <end position="268"/>
    </location>
</feature>
<keyword evidence="1" id="KW-0813">Transport</keyword>
<feature type="compositionally biased region" description="Low complexity" evidence="2">
    <location>
        <begin position="387"/>
        <end position="396"/>
    </location>
</feature>
<feature type="transmembrane region" description="Helical" evidence="1">
    <location>
        <begin position="160"/>
        <end position="180"/>
    </location>
</feature>
<keyword evidence="1" id="KW-1003">Cell membrane</keyword>
<keyword evidence="1" id="KW-0406">Ion transport</keyword>
<keyword evidence="1" id="KW-1133">Transmembrane helix</keyword>
<feature type="compositionally biased region" description="Low complexity" evidence="2">
    <location>
        <begin position="404"/>
        <end position="415"/>
    </location>
</feature>
<name>A0ABV8RJI1_9SPHN</name>
<accession>A0ABV8RJI1</accession>
<dbReference type="InterPro" id="IPR045275">
    <property type="entry name" value="MscS_archaea/bacteria_type"/>
</dbReference>
<feature type="transmembrane region" description="Helical" evidence="1">
    <location>
        <begin position="101"/>
        <end position="125"/>
    </location>
</feature>
<dbReference type="EMBL" id="JBHSDH010000013">
    <property type="protein sequence ID" value="MFC4292426.1"/>
    <property type="molecule type" value="Genomic_DNA"/>
</dbReference>
<evidence type="ECO:0000256" key="2">
    <source>
        <dbReference type="SAM" id="MobiDB-lite"/>
    </source>
</evidence>
<dbReference type="Proteomes" id="UP001595887">
    <property type="component" value="Unassembled WGS sequence"/>
</dbReference>
<feature type="transmembrane region" description="Helical" evidence="1">
    <location>
        <begin position="192"/>
        <end position="220"/>
    </location>
</feature>
<feature type="transmembrane region" description="Helical" evidence="1">
    <location>
        <begin position="60"/>
        <end position="81"/>
    </location>
</feature>
<comment type="subunit">
    <text evidence="1">Homoheptamer.</text>
</comment>
<evidence type="ECO:0000313" key="4">
    <source>
        <dbReference type="Proteomes" id="UP001595887"/>
    </source>
</evidence>
<organism evidence="3 4">
    <name type="scientific">Sphingorhabdus arenilitoris</name>
    <dbReference type="NCBI Taxonomy" id="1490041"/>
    <lineage>
        <taxon>Bacteria</taxon>
        <taxon>Pseudomonadati</taxon>
        <taxon>Pseudomonadota</taxon>
        <taxon>Alphaproteobacteria</taxon>
        <taxon>Sphingomonadales</taxon>
        <taxon>Sphingomonadaceae</taxon>
        <taxon>Sphingorhabdus</taxon>
    </lineage>
</organism>
<dbReference type="RefSeq" id="WP_381423108.1">
    <property type="nucleotide sequence ID" value="NZ_JBHSDH010000013.1"/>
</dbReference>
<keyword evidence="4" id="KW-1185">Reference proteome</keyword>
<comment type="caution">
    <text evidence="1">Lacks conserved residue(s) required for the propagation of feature annotation.</text>
</comment>
<keyword evidence="1" id="KW-0997">Cell inner membrane</keyword>
<dbReference type="PANTHER" id="PTHR30221">
    <property type="entry name" value="SMALL-CONDUCTANCE MECHANOSENSITIVE CHANNEL"/>
    <property type="match status" value="1"/>
</dbReference>
<comment type="caution">
    <text evidence="3">The sequence shown here is derived from an EMBL/GenBank/DDBJ whole genome shotgun (WGS) entry which is preliminary data.</text>
</comment>
<comment type="similarity">
    <text evidence="1">Belongs to the MscS (TC 1.A.23) family.</text>
</comment>
<dbReference type="Gene3D" id="1.10.287.1260">
    <property type="match status" value="2"/>
</dbReference>
<keyword evidence="1" id="KW-0472">Membrane</keyword>
<keyword evidence="1" id="KW-0812">Transmembrane</keyword>
<comment type="function">
    <text evidence="1">Mechanosensitive channel that participates in the regulation of osmotic pressure changes within the cell, opening in response to stretch forces in the membrane lipid bilayer, without the need for other proteins. Contributes to normal resistance to hypoosmotic shock. Forms an ion channel of 1.0 nanosiemens conductance with a slight preference for anions.</text>
</comment>
<dbReference type="NCBIfam" id="NF033912">
    <property type="entry name" value="msc"/>
    <property type="match status" value="1"/>
</dbReference>
<feature type="transmembrane region" description="Helical" evidence="1">
    <location>
        <begin position="321"/>
        <end position="339"/>
    </location>
</feature>